<evidence type="ECO:0000313" key="1">
    <source>
        <dbReference type="EMBL" id="MBD2566283.1"/>
    </source>
</evidence>
<gene>
    <name evidence="1" type="ORF">H6G95_38315</name>
</gene>
<evidence type="ECO:0000313" key="2">
    <source>
        <dbReference type="Proteomes" id="UP000604661"/>
    </source>
</evidence>
<proteinExistence type="predicted"/>
<protein>
    <submittedName>
        <fullName evidence="1">Uncharacterized protein</fullName>
    </submittedName>
</protein>
<comment type="caution">
    <text evidence="1">The sequence shown here is derived from an EMBL/GenBank/DDBJ whole genome shotgun (WGS) entry which is preliminary data.</text>
</comment>
<keyword evidence="2" id="KW-1185">Reference proteome</keyword>
<sequence length="82" mass="9026">MNLLPILLLVAGHVRRKPSFGVGVKAVDEGESSAASIPNPEKWSHEAIVARSNMRPERMQKLKVAANSGQNPGFDFLQQCWN</sequence>
<organism evidence="1 2">
    <name type="scientific">Nostoc linckia FACHB-391</name>
    <dbReference type="NCBI Taxonomy" id="2692906"/>
    <lineage>
        <taxon>Bacteria</taxon>
        <taxon>Bacillati</taxon>
        <taxon>Cyanobacteriota</taxon>
        <taxon>Cyanophyceae</taxon>
        <taxon>Nostocales</taxon>
        <taxon>Nostocaceae</taxon>
        <taxon>Nostoc</taxon>
    </lineage>
</organism>
<feature type="non-terminal residue" evidence="1">
    <location>
        <position position="82"/>
    </location>
</feature>
<name>A0ABR8F7U3_NOSLI</name>
<accession>A0ABR8F7U3</accession>
<dbReference type="Proteomes" id="UP000604661">
    <property type="component" value="Unassembled WGS sequence"/>
</dbReference>
<dbReference type="EMBL" id="JACJTE010000181">
    <property type="protein sequence ID" value="MBD2566283.1"/>
    <property type="molecule type" value="Genomic_DNA"/>
</dbReference>
<reference evidence="1 2" key="1">
    <citation type="journal article" date="2020" name="ISME J.">
        <title>Comparative genomics reveals insights into cyanobacterial evolution and habitat adaptation.</title>
        <authorList>
            <person name="Chen M.Y."/>
            <person name="Teng W.K."/>
            <person name="Zhao L."/>
            <person name="Hu C.X."/>
            <person name="Zhou Y.K."/>
            <person name="Han B.P."/>
            <person name="Song L.R."/>
            <person name="Shu W.S."/>
        </authorList>
    </citation>
    <scope>NUCLEOTIDE SEQUENCE [LARGE SCALE GENOMIC DNA]</scope>
    <source>
        <strain evidence="1 2">FACHB-391</strain>
    </source>
</reference>